<dbReference type="AlphaFoldDB" id="A0A087SG04"/>
<keyword evidence="3 6" id="KW-0812">Transmembrane</keyword>
<dbReference type="InterPro" id="IPR002293">
    <property type="entry name" value="AA/rel_permease1"/>
</dbReference>
<evidence type="ECO:0000256" key="1">
    <source>
        <dbReference type="ARBA" id="ARBA00004141"/>
    </source>
</evidence>
<dbReference type="Pfam" id="PF13520">
    <property type="entry name" value="AA_permease_2"/>
    <property type="match status" value="1"/>
</dbReference>
<gene>
    <name evidence="7" type="ORF">F751_2375</name>
</gene>
<dbReference type="PANTHER" id="PTHR43243">
    <property type="entry name" value="INNER MEMBRANE TRANSPORTER YGJI-RELATED"/>
    <property type="match status" value="1"/>
</dbReference>
<feature type="transmembrane region" description="Helical" evidence="6">
    <location>
        <begin position="136"/>
        <end position="155"/>
    </location>
</feature>
<evidence type="ECO:0000313" key="7">
    <source>
        <dbReference type="EMBL" id="KFM24658.1"/>
    </source>
</evidence>
<sequence>MAWSELLWEYLAAVRRTPQIFARIGFRKRTLEDCLNDALLQGTLRKVFSGLDLLMLGLGITIGAGVWQLTGLAATTLAGPSIIIAYLLAGTSCTAAAACYGELAVEYPVAGGSFTYIMLTFGEFPAWIAVSNQMGIEVFGSAALARSFSAFLASMCGQPPTFFTLSGSHGDEDDWSIDLMAGGVTLLITLVLTLSGRLSGIFITGVTLVKLGLILFILVVAFTKADPSNLHPFFRDGDVGGMLSAASIFVYTMTGFDSISNAAEEAKNIDSLPWAMTGVTITATVLYTLLALALSMLLPATAISASDGMGHDFLTIGLHYMKYVVAVAAVLGSFTGLLVGLYTASRIAMVVARDWMLPPWLAKISTRTNTPARAQIGRGPLIAAFSSGHFLADLVSFGQLLSIWFVVNAQLYRRYYPGVKLRFTRHGTVETNTAPSHAWVPGSRLDLSLVTRQILTGVHMVLITLGATGLATWFRTTTGSDRTLRVAGCSAFFLLYFLAALSMRLLCPLQYEPQRWHVPAFLMPWLPATAIGMVLFG</sequence>
<feature type="transmembrane region" description="Helical" evidence="6">
    <location>
        <begin position="518"/>
        <end position="536"/>
    </location>
</feature>
<dbReference type="RefSeq" id="XP_011397546.1">
    <property type="nucleotide sequence ID" value="XM_011399244.1"/>
</dbReference>
<feature type="transmembrane region" description="Helical" evidence="6">
    <location>
        <begin position="381"/>
        <end position="407"/>
    </location>
</feature>
<dbReference type="EMBL" id="KL662109">
    <property type="protein sequence ID" value="KFM24658.1"/>
    <property type="molecule type" value="Genomic_DNA"/>
</dbReference>
<feature type="transmembrane region" description="Helical" evidence="6">
    <location>
        <begin position="82"/>
        <end position="103"/>
    </location>
</feature>
<feature type="transmembrane region" description="Helical" evidence="6">
    <location>
        <begin position="486"/>
        <end position="506"/>
    </location>
</feature>
<evidence type="ECO:0000256" key="6">
    <source>
        <dbReference type="SAM" id="Phobius"/>
    </source>
</evidence>
<keyword evidence="4 6" id="KW-1133">Transmembrane helix</keyword>
<dbReference type="Proteomes" id="UP000028924">
    <property type="component" value="Unassembled WGS sequence"/>
</dbReference>
<evidence type="ECO:0000313" key="8">
    <source>
        <dbReference type="Proteomes" id="UP000028924"/>
    </source>
</evidence>
<feature type="transmembrane region" description="Helical" evidence="6">
    <location>
        <begin position="272"/>
        <end position="300"/>
    </location>
</feature>
<dbReference type="eggNOG" id="KOG1286">
    <property type="taxonomic scope" value="Eukaryota"/>
</dbReference>
<feature type="transmembrane region" description="Helical" evidence="6">
    <location>
        <begin position="242"/>
        <end position="260"/>
    </location>
</feature>
<dbReference type="KEGG" id="apro:F751_2375"/>
<proteinExistence type="inferred from homology"/>
<feature type="transmembrane region" description="Helical" evidence="6">
    <location>
        <begin position="454"/>
        <end position="474"/>
    </location>
</feature>
<keyword evidence="5 6" id="KW-0472">Membrane</keyword>
<feature type="transmembrane region" description="Helical" evidence="6">
    <location>
        <begin position="53"/>
        <end position="75"/>
    </location>
</feature>
<feature type="transmembrane region" description="Helical" evidence="6">
    <location>
        <begin position="320"/>
        <end position="344"/>
    </location>
</feature>
<organism evidence="7 8">
    <name type="scientific">Auxenochlorella protothecoides</name>
    <name type="common">Green microalga</name>
    <name type="synonym">Chlorella protothecoides</name>
    <dbReference type="NCBI Taxonomy" id="3075"/>
    <lineage>
        <taxon>Eukaryota</taxon>
        <taxon>Viridiplantae</taxon>
        <taxon>Chlorophyta</taxon>
        <taxon>core chlorophytes</taxon>
        <taxon>Trebouxiophyceae</taxon>
        <taxon>Chlorellales</taxon>
        <taxon>Chlorellaceae</taxon>
        <taxon>Auxenochlorella</taxon>
    </lineage>
</organism>
<reference evidence="7 8" key="1">
    <citation type="journal article" date="2014" name="BMC Genomics">
        <title>Oil accumulation mechanisms of the oleaginous microalga Chlorella protothecoides revealed through its genome, transcriptomes, and proteomes.</title>
        <authorList>
            <person name="Gao C."/>
            <person name="Wang Y."/>
            <person name="Shen Y."/>
            <person name="Yan D."/>
            <person name="He X."/>
            <person name="Dai J."/>
            <person name="Wu Q."/>
        </authorList>
    </citation>
    <scope>NUCLEOTIDE SEQUENCE [LARGE SCALE GENOMIC DNA]</scope>
    <source>
        <strain evidence="7 8">0710</strain>
    </source>
</reference>
<evidence type="ECO:0000256" key="5">
    <source>
        <dbReference type="ARBA" id="ARBA00023136"/>
    </source>
</evidence>
<dbReference type="GO" id="GO:0005886">
    <property type="term" value="C:plasma membrane"/>
    <property type="evidence" value="ECO:0007669"/>
    <property type="project" value="TreeGrafter"/>
</dbReference>
<feature type="transmembrane region" description="Helical" evidence="6">
    <location>
        <begin position="109"/>
        <end position="129"/>
    </location>
</feature>
<keyword evidence="8" id="KW-1185">Reference proteome</keyword>
<dbReference type="PANTHER" id="PTHR43243:SF41">
    <property type="entry name" value="CATIONIC AMINO ACID TRANSPORTER 7, CHLOROPLASTIC"/>
    <property type="match status" value="1"/>
</dbReference>
<dbReference type="OrthoDB" id="512288at2759"/>
<comment type="subcellular location">
    <subcellularLocation>
        <location evidence="1">Membrane</location>
        <topology evidence="1">Multi-pass membrane protein</topology>
    </subcellularLocation>
</comment>
<dbReference type="Gene3D" id="1.20.1740.10">
    <property type="entry name" value="Amino acid/polyamine transporter I"/>
    <property type="match status" value="1"/>
</dbReference>
<feature type="transmembrane region" description="Helical" evidence="6">
    <location>
        <begin position="175"/>
        <end position="194"/>
    </location>
</feature>
<protein>
    <submittedName>
        <fullName evidence="7">Putative amino acid permease YfnA</fullName>
    </submittedName>
</protein>
<evidence type="ECO:0000256" key="4">
    <source>
        <dbReference type="ARBA" id="ARBA00022989"/>
    </source>
</evidence>
<dbReference type="GeneID" id="23613766"/>
<evidence type="ECO:0000256" key="2">
    <source>
        <dbReference type="ARBA" id="ARBA00008572"/>
    </source>
</evidence>
<name>A0A087SG04_AUXPR</name>
<comment type="similarity">
    <text evidence="2">Belongs to the amino acid-polyamine-organocation (APC) superfamily. Cationic amino acid transporter (CAT) (TC 2.A.3.3) family.</text>
</comment>
<evidence type="ECO:0000256" key="3">
    <source>
        <dbReference type="ARBA" id="ARBA00022692"/>
    </source>
</evidence>
<accession>A0A087SG04</accession>
<feature type="transmembrane region" description="Helical" evidence="6">
    <location>
        <begin position="201"/>
        <end position="222"/>
    </location>
</feature>
<dbReference type="GO" id="GO:0015171">
    <property type="term" value="F:amino acid transmembrane transporter activity"/>
    <property type="evidence" value="ECO:0007669"/>
    <property type="project" value="TreeGrafter"/>
</dbReference>